<sequence length="575" mass="65219">MDSNGIQILPPPIDFNEIFQEFTKMINLLDSMFENTRAEFSTLLYPIFVHLYSRIVNAGEIDAARQFMSNFSSHIPPAHFYQIDLLKHVIMPVQLNNIDFIQNLSDTQYGVRLSKTCHKQLESFLSKNPNIQEIVRDHIQIDIIDTPNKTVPYLDVFTGGLLGQQVDDKKQKVYYGVTRDDIVIVGDKKKKKDAKDLKKKDVNAPPPDRIPLPYISDKILEERRTAYRESIKKGRITADNAPSVCIYNALNTNGGLSCATISETSAMMALGLNDGRVVLQCLSEDYFKILKPSNQLNINEQDPDDFDTNIYEDIPLEKREKRITLYAHSSAVTSTSFSPDRRVLLTASLDRNVRLWCLEMRRDLVVYRHPSAIHQMKFCNRGLYFATSCLDQTVNVWTTERVHPIRVFSEPFGSILSLDYHPNNNYVIGGSEDRYVRMWDVLSSSCVRTFTGHKSGVRGIKTSPDGRHLISISEDGALCVWDIGQQKLAAVQRCEYAPTKVPIEFTRDGSVFAVGTPHSGITFFSLDSLIAGDPTETRVDPAGFIIHRYLTKKTPIFDIQFLKKNTVMCIGALEQ</sequence>
<reference evidence="2" key="1">
    <citation type="submission" date="2022-11" db="UniProtKB">
        <authorList>
            <consortium name="WormBaseParasite"/>
        </authorList>
    </citation>
    <scope>IDENTIFICATION</scope>
</reference>
<accession>A0AC35FHS0</accession>
<dbReference type="Proteomes" id="UP000887580">
    <property type="component" value="Unplaced"/>
</dbReference>
<proteinExistence type="predicted"/>
<evidence type="ECO:0000313" key="2">
    <source>
        <dbReference type="WBParaSite" id="PS1159_v2.g1771.t1"/>
    </source>
</evidence>
<evidence type="ECO:0000313" key="1">
    <source>
        <dbReference type="Proteomes" id="UP000887580"/>
    </source>
</evidence>
<name>A0AC35FHS0_9BILA</name>
<organism evidence="1 2">
    <name type="scientific">Panagrolaimus sp. PS1159</name>
    <dbReference type="NCBI Taxonomy" id="55785"/>
    <lineage>
        <taxon>Eukaryota</taxon>
        <taxon>Metazoa</taxon>
        <taxon>Ecdysozoa</taxon>
        <taxon>Nematoda</taxon>
        <taxon>Chromadorea</taxon>
        <taxon>Rhabditida</taxon>
        <taxon>Tylenchina</taxon>
        <taxon>Panagrolaimomorpha</taxon>
        <taxon>Panagrolaimoidea</taxon>
        <taxon>Panagrolaimidae</taxon>
        <taxon>Panagrolaimus</taxon>
    </lineage>
</organism>
<dbReference type="WBParaSite" id="PS1159_v2.g1771.t1">
    <property type="protein sequence ID" value="PS1159_v2.g1771.t1"/>
    <property type="gene ID" value="PS1159_v2.g1771"/>
</dbReference>
<protein>
    <submittedName>
        <fullName evidence="2">TFIID subunit TAF5 NTD2 domain-containing protein</fullName>
    </submittedName>
</protein>